<name>A0A933W081_RHOPL</name>
<dbReference type="Gene3D" id="3.40.190.10">
    <property type="entry name" value="Periplasmic binding protein-like II"/>
    <property type="match status" value="2"/>
</dbReference>
<dbReference type="GO" id="GO:0042597">
    <property type="term" value="C:periplasmic space"/>
    <property type="evidence" value="ECO:0007669"/>
    <property type="project" value="UniProtKB-SubCell"/>
</dbReference>
<dbReference type="SUPFAM" id="SSF53850">
    <property type="entry name" value="Periplasmic binding protein-like II"/>
    <property type="match status" value="1"/>
</dbReference>
<dbReference type="PANTHER" id="PTHR30024:SF47">
    <property type="entry name" value="TAURINE-BINDING PERIPLASMIC PROTEIN"/>
    <property type="match status" value="1"/>
</dbReference>
<evidence type="ECO:0000256" key="2">
    <source>
        <dbReference type="ARBA" id="ARBA00010742"/>
    </source>
</evidence>
<gene>
    <name evidence="6" type="ORF">HZA66_04265</name>
</gene>
<evidence type="ECO:0000259" key="5">
    <source>
        <dbReference type="Pfam" id="PF09084"/>
    </source>
</evidence>
<evidence type="ECO:0000313" key="7">
    <source>
        <dbReference type="Proteomes" id="UP000782519"/>
    </source>
</evidence>
<dbReference type="PANTHER" id="PTHR30024">
    <property type="entry name" value="ALIPHATIC SULFONATES-BINDING PROTEIN-RELATED"/>
    <property type="match status" value="1"/>
</dbReference>
<feature type="signal peptide" evidence="4">
    <location>
        <begin position="1"/>
        <end position="21"/>
    </location>
</feature>
<feature type="domain" description="SsuA/THI5-like" evidence="5">
    <location>
        <begin position="67"/>
        <end position="252"/>
    </location>
</feature>
<dbReference type="EMBL" id="JACRJB010000014">
    <property type="protein sequence ID" value="MBI5128630.1"/>
    <property type="molecule type" value="Genomic_DNA"/>
</dbReference>
<dbReference type="InterPro" id="IPR015168">
    <property type="entry name" value="SsuA/THI5"/>
</dbReference>
<keyword evidence="3 4" id="KW-0732">Signal</keyword>
<reference evidence="6" key="1">
    <citation type="submission" date="2020-07" db="EMBL/GenBank/DDBJ databases">
        <title>Huge and variable diversity of episymbiotic CPR bacteria and DPANN archaea in groundwater ecosystems.</title>
        <authorList>
            <person name="He C.Y."/>
            <person name="Keren R."/>
            <person name="Whittaker M."/>
            <person name="Farag I.F."/>
            <person name="Doudna J."/>
            <person name="Cate J.H.D."/>
            <person name="Banfield J.F."/>
        </authorList>
    </citation>
    <scope>NUCLEOTIDE SEQUENCE</scope>
    <source>
        <strain evidence="6">NC_groundwater_1818_Pr3_B-0.1um_66_35</strain>
    </source>
</reference>
<comment type="caution">
    <text evidence="6">The sequence shown here is derived from an EMBL/GenBank/DDBJ whole genome shotgun (WGS) entry which is preliminary data.</text>
</comment>
<accession>A0A933W081</accession>
<sequence>MLIRLGFFAAVLFATTSAATAQVKVRIGDLAQSLNEIGSRAMIDQGIDKKYGIAAEYRAYPTLDGLFTAIRGKDVDVGFGGWTAIAQFRGKGMPVTMIFPVGRGATVDVIVPTASPIKTIADLKGKKVGSFAGAAGTATVLFRVITSKFHNFDPGKTGDLQFAGPGLLPALLDKGEIDAAVMFDPLAAKLEGSGKYRSIGNLADAYKAGTGDDFLWIGYSTNDDFIKAEPETLTNFTRAWLEALDYVKTHPEVFEAYGKKYGLEPAAVELLRQRVLADYTTKWDDATIATLKRFAEMANSVMGGGYLDTVPPESFSTRFDPRTK</sequence>
<evidence type="ECO:0000256" key="3">
    <source>
        <dbReference type="ARBA" id="ARBA00022729"/>
    </source>
</evidence>
<comment type="similarity">
    <text evidence="2">Belongs to the bacterial solute-binding protein SsuA/TauA family.</text>
</comment>
<organism evidence="6 7">
    <name type="scientific">Rhodopseudomonas palustris</name>
    <dbReference type="NCBI Taxonomy" id="1076"/>
    <lineage>
        <taxon>Bacteria</taxon>
        <taxon>Pseudomonadati</taxon>
        <taxon>Pseudomonadota</taxon>
        <taxon>Alphaproteobacteria</taxon>
        <taxon>Hyphomicrobiales</taxon>
        <taxon>Nitrobacteraceae</taxon>
        <taxon>Rhodopseudomonas</taxon>
    </lineage>
</organism>
<comment type="subcellular location">
    <subcellularLocation>
        <location evidence="1">Periplasm</location>
    </subcellularLocation>
</comment>
<proteinExistence type="inferred from homology"/>
<protein>
    <submittedName>
        <fullName evidence="6">ABC transporter substrate-binding protein</fullName>
    </submittedName>
</protein>
<dbReference type="AlphaFoldDB" id="A0A933W081"/>
<feature type="chain" id="PRO_5036679602" evidence="4">
    <location>
        <begin position="22"/>
        <end position="324"/>
    </location>
</feature>
<evidence type="ECO:0000256" key="4">
    <source>
        <dbReference type="SAM" id="SignalP"/>
    </source>
</evidence>
<dbReference type="Proteomes" id="UP000782519">
    <property type="component" value="Unassembled WGS sequence"/>
</dbReference>
<evidence type="ECO:0000256" key="1">
    <source>
        <dbReference type="ARBA" id="ARBA00004418"/>
    </source>
</evidence>
<evidence type="ECO:0000313" key="6">
    <source>
        <dbReference type="EMBL" id="MBI5128630.1"/>
    </source>
</evidence>
<dbReference type="Pfam" id="PF09084">
    <property type="entry name" value="NMT1"/>
    <property type="match status" value="1"/>
</dbReference>